<sequence length="670" mass="75416">MTLQTVSLLDPPRFNALSYCCGTDPPSRPVLLHGNVTLITANLESGLRQLRTNDVNDALVVMPLWVDALCISQEDVEERSQQVLLMREVYSQAAEVKVWLGDADDDTEFAIHCLRRIITGELDGRDFARTDLAIFKSEMIAVASLFRRRYWTRRWILQEQLLAKNMRLYCGQCSVSWSVSERKAVSEYHYRFFTNSASFPKRLGIPGFWKSIVDIIDAIDPVKSIYSAQSRGEDLPDWPWRLDTFLDDVATHECLRPHDIVYALLGILPNTDIIPDYSAPLATVLTDYVYRLMTESDQLNILYRLRSSDSTLPSWVPEMRPEVLKRLRSSERLIRDLLGHALYQCAAGHFAAPFLQLERNMLCVLGFQLDSIAAIGTKHPNFKLSSPNQVQGNLPSDWWALYSAHCQQNDPELNAEGIENDLFRIYYRDRLSGMAASHAGVYSGKRNFRLTDDDVAECRADAYAEYPFASVGLKTFFVTQDGRAGMTHTGPQVGDCIFAIAGLGMPLILRKTDKADGHPAAWEKIAVCYLHVHLFQCSHLLSNHFQREQLTSDPNHLHHQNTLSHTNCALPLSTLLLLFPLFLPPAFAGDSDGGPPKSSPKIERVAAEVSPPLRMLLCWRKPREERILPFDEEHEDTCYCVAPSSNGGDPKGCEAPCKPNKKKPPALLAG</sequence>
<dbReference type="InterPro" id="IPR010730">
    <property type="entry name" value="HET"/>
</dbReference>
<feature type="region of interest" description="Disordered" evidence="1">
    <location>
        <begin position="642"/>
        <end position="670"/>
    </location>
</feature>
<proteinExistence type="predicted"/>
<dbReference type="Proteomes" id="UP000008062">
    <property type="component" value="Chromosome 1"/>
</dbReference>
<dbReference type="EMBL" id="CM001196">
    <property type="protein sequence ID" value="EGP90915.1"/>
    <property type="molecule type" value="Genomic_DNA"/>
</dbReference>
<dbReference type="STRING" id="336722.F9WZM9"/>
<protein>
    <recommendedName>
        <fullName evidence="2">Heterokaryon incompatibility domain-containing protein</fullName>
    </recommendedName>
</protein>
<organism evidence="3 4">
    <name type="scientific">Zymoseptoria tritici (strain CBS 115943 / IPO323)</name>
    <name type="common">Speckled leaf blotch fungus</name>
    <name type="synonym">Septoria tritici</name>
    <dbReference type="NCBI Taxonomy" id="336722"/>
    <lineage>
        <taxon>Eukaryota</taxon>
        <taxon>Fungi</taxon>
        <taxon>Dikarya</taxon>
        <taxon>Ascomycota</taxon>
        <taxon>Pezizomycotina</taxon>
        <taxon>Dothideomycetes</taxon>
        <taxon>Dothideomycetidae</taxon>
        <taxon>Mycosphaerellales</taxon>
        <taxon>Mycosphaerellaceae</taxon>
        <taxon>Zymoseptoria</taxon>
    </lineage>
</organism>
<dbReference type="KEGG" id="ztr:MYCGRDRAFT_106831"/>
<reference evidence="3 4" key="1">
    <citation type="journal article" date="2011" name="PLoS Genet.">
        <title>Finished genome of the fungal wheat pathogen Mycosphaerella graminicola reveals dispensome structure, chromosome plasticity, and stealth pathogenesis.</title>
        <authorList>
            <person name="Goodwin S.B."/>
            <person name="Ben M'barek S."/>
            <person name="Dhillon B."/>
            <person name="Wittenberg A.H.J."/>
            <person name="Crane C.F."/>
            <person name="Hane J.K."/>
            <person name="Foster A.J."/>
            <person name="Van der Lee T.A.J."/>
            <person name="Grimwood J."/>
            <person name="Aerts A."/>
            <person name="Antoniw J."/>
            <person name="Bailey A."/>
            <person name="Bluhm B."/>
            <person name="Bowler J."/>
            <person name="Bristow J."/>
            <person name="van der Burgt A."/>
            <person name="Canto-Canche B."/>
            <person name="Churchill A.C.L."/>
            <person name="Conde-Ferraez L."/>
            <person name="Cools H.J."/>
            <person name="Coutinho P.M."/>
            <person name="Csukai M."/>
            <person name="Dehal P."/>
            <person name="De Wit P."/>
            <person name="Donzelli B."/>
            <person name="van de Geest H.C."/>
            <person name="van Ham R.C.H.J."/>
            <person name="Hammond-Kosack K.E."/>
            <person name="Henrissat B."/>
            <person name="Kilian A."/>
            <person name="Kobayashi A.K."/>
            <person name="Koopmann E."/>
            <person name="Kourmpetis Y."/>
            <person name="Kuzniar A."/>
            <person name="Lindquist E."/>
            <person name="Lombard V."/>
            <person name="Maliepaard C."/>
            <person name="Martins N."/>
            <person name="Mehrabi R."/>
            <person name="Nap J.P.H."/>
            <person name="Ponomarenko A."/>
            <person name="Rudd J.J."/>
            <person name="Salamov A."/>
            <person name="Schmutz J."/>
            <person name="Schouten H.J."/>
            <person name="Shapiro H."/>
            <person name="Stergiopoulos I."/>
            <person name="Torriani S.F.F."/>
            <person name="Tu H."/>
            <person name="de Vries R.P."/>
            <person name="Waalwijk C."/>
            <person name="Ware S.B."/>
            <person name="Wiebenga A."/>
            <person name="Zwiers L.-H."/>
            <person name="Oliver R.P."/>
            <person name="Grigoriev I.V."/>
            <person name="Kema G.H.J."/>
        </authorList>
    </citation>
    <scope>NUCLEOTIDE SEQUENCE [LARGE SCALE GENOMIC DNA]</scope>
    <source>
        <strain evidence="4">CBS 115943 / IPO323</strain>
    </source>
</reference>
<gene>
    <name evidence="3" type="ORF">MYCGRDRAFT_106831</name>
</gene>
<dbReference type="InterPro" id="IPR052895">
    <property type="entry name" value="HetReg/Transcr_Mod"/>
</dbReference>
<evidence type="ECO:0000256" key="1">
    <source>
        <dbReference type="SAM" id="MobiDB-lite"/>
    </source>
</evidence>
<evidence type="ECO:0000259" key="2">
    <source>
        <dbReference type="Pfam" id="PF06985"/>
    </source>
</evidence>
<name>F9WZM9_ZYMTI</name>
<dbReference type="HOGENOM" id="CLU_410041_0_0_1"/>
<dbReference type="PANTHER" id="PTHR24148">
    <property type="entry name" value="ANKYRIN REPEAT DOMAIN-CONTAINING PROTEIN 39 HOMOLOG-RELATED"/>
    <property type="match status" value="1"/>
</dbReference>
<dbReference type="GeneID" id="13403878"/>
<evidence type="ECO:0000313" key="3">
    <source>
        <dbReference type="EMBL" id="EGP90915.1"/>
    </source>
</evidence>
<dbReference type="eggNOG" id="ENOG502T2Y3">
    <property type="taxonomic scope" value="Eukaryota"/>
</dbReference>
<dbReference type="OrthoDB" id="2157530at2759"/>
<accession>F9WZM9</accession>
<feature type="domain" description="Heterokaryon incompatibility" evidence="2">
    <location>
        <begin position="14"/>
        <end position="159"/>
    </location>
</feature>
<keyword evidence="4" id="KW-1185">Reference proteome</keyword>
<dbReference type="AlphaFoldDB" id="F9WZM9"/>
<dbReference type="InParanoid" id="F9WZM9"/>
<dbReference type="OMA" id="EDASWIR"/>
<dbReference type="RefSeq" id="XP_003855939.1">
    <property type="nucleotide sequence ID" value="XM_003855891.1"/>
</dbReference>
<dbReference type="Pfam" id="PF06985">
    <property type="entry name" value="HET"/>
    <property type="match status" value="1"/>
</dbReference>
<evidence type="ECO:0000313" key="4">
    <source>
        <dbReference type="Proteomes" id="UP000008062"/>
    </source>
</evidence>
<dbReference type="PANTHER" id="PTHR24148:SF64">
    <property type="entry name" value="HETEROKARYON INCOMPATIBILITY DOMAIN-CONTAINING PROTEIN"/>
    <property type="match status" value="1"/>
</dbReference>